<dbReference type="InterPro" id="IPR011006">
    <property type="entry name" value="CheY-like_superfamily"/>
</dbReference>
<evidence type="ECO:0000259" key="6">
    <source>
        <dbReference type="PROSITE" id="PS50110"/>
    </source>
</evidence>
<dbReference type="InterPro" id="IPR003594">
    <property type="entry name" value="HATPase_dom"/>
</dbReference>
<evidence type="ECO:0000259" key="5">
    <source>
        <dbReference type="PROSITE" id="PS50109"/>
    </source>
</evidence>
<feature type="modified residue" description="4-aspartylphosphate" evidence="4">
    <location>
        <position position="492"/>
    </location>
</feature>
<reference evidence="7 8" key="1">
    <citation type="submission" date="2020-03" db="EMBL/GenBank/DDBJ databases">
        <title>Genome sequence of strain Massilia sp. TW-1.</title>
        <authorList>
            <person name="Chaudhary D.K."/>
        </authorList>
    </citation>
    <scope>NUCLEOTIDE SEQUENCE [LARGE SCALE GENOMIC DNA]</scope>
    <source>
        <strain evidence="7 8">TW-1</strain>
    </source>
</reference>
<feature type="domain" description="Response regulatory" evidence="6">
    <location>
        <begin position="443"/>
        <end position="555"/>
    </location>
</feature>
<evidence type="ECO:0000256" key="2">
    <source>
        <dbReference type="ARBA" id="ARBA00012438"/>
    </source>
</evidence>
<feature type="domain" description="Response regulatory" evidence="6">
    <location>
        <begin position="10"/>
        <end position="130"/>
    </location>
</feature>
<dbReference type="EC" id="2.7.13.3" evidence="2"/>
<dbReference type="InterPro" id="IPR003661">
    <property type="entry name" value="HisK_dim/P_dom"/>
</dbReference>
<keyword evidence="8" id="KW-1185">Reference proteome</keyword>
<dbReference type="EMBL" id="JAAQOM010000009">
    <property type="protein sequence ID" value="NIA55227.1"/>
    <property type="molecule type" value="Genomic_DNA"/>
</dbReference>
<dbReference type="Gene3D" id="3.30.565.10">
    <property type="entry name" value="Histidine kinase-like ATPase, C-terminal domain"/>
    <property type="match status" value="1"/>
</dbReference>
<dbReference type="CDD" id="cd00082">
    <property type="entry name" value="HisKA"/>
    <property type="match status" value="1"/>
</dbReference>
<gene>
    <name evidence="7" type="ORF">HAV22_16435</name>
</gene>
<dbReference type="Pfam" id="PF00512">
    <property type="entry name" value="HisKA"/>
    <property type="match status" value="1"/>
</dbReference>
<dbReference type="SUPFAM" id="SSF47384">
    <property type="entry name" value="Homodimeric domain of signal transducing histidine kinase"/>
    <property type="match status" value="1"/>
</dbReference>
<dbReference type="InterPro" id="IPR001789">
    <property type="entry name" value="Sig_transdc_resp-reg_receiver"/>
</dbReference>
<dbReference type="InterPro" id="IPR004358">
    <property type="entry name" value="Sig_transdc_His_kin-like_C"/>
</dbReference>
<feature type="domain" description="Histidine kinase" evidence="5">
    <location>
        <begin position="207"/>
        <end position="423"/>
    </location>
</feature>
<keyword evidence="3 4" id="KW-0597">Phosphoprotein</keyword>
<dbReference type="PROSITE" id="PS50110">
    <property type="entry name" value="RESPONSE_REGULATORY"/>
    <property type="match status" value="2"/>
</dbReference>
<evidence type="ECO:0000256" key="4">
    <source>
        <dbReference type="PROSITE-ProRule" id="PRU00169"/>
    </source>
</evidence>
<comment type="caution">
    <text evidence="7">The sequence shown here is derived from an EMBL/GenBank/DDBJ whole genome shotgun (WGS) entry which is preliminary data.</text>
</comment>
<dbReference type="SMART" id="SM00388">
    <property type="entry name" value="HisKA"/>
    <property type="match status" value="1"/>
</dbReference>
<evidence type="ECO:0000313" key="8">
    <source>
        <dbReference type="Proteomes" id="UP000716322"/>
    </source>
</evidence>
<dbReference type="Gene3D" id="3.40.50.2300">
    <property type="match status" value="1"/>
</dbReference>
<dbReference type="RefSeq" id="WP_166860366.1">
    <property type="nucleotide sequence ID" value="NZ_JAAQOM010000009.1"/>
</dbReference>
<dbReference type="PANTHER" id="PTHR43065:SF42">
    <property type="entry name" value="TWO-COMPONENT SENSOR PPRA"/>
    <property type="match status" value="1"/>
</dbReference>
<evidence type="ECO:0000313" key="7">
    <source>
        <dbReference type="EMBL" id="NIA55227.1"/>
    </source>
</evidence>
<dbReference type="PANTHER" id="PTHR43065">
    <property type="entry name" value="SENSOR HISTIDINE KINASE"/>
    <property type="match status" value="1"/>
</dbReference>
<dbReference type="Gene3D" id="1.10.287.130">
    <property type="match status" value="1"/>
</dbReference>
<dbReference type="Proteomes" id="UP000716322">
    <property type="component" value="Unassembled WGS sequence"/>
</dbReference>
<organism evidence="7 8">
    <name type="scientific">Telluria antibiotica</name>
    <dbReference type="NCBI Taxonomy" id="2717319"/>
    <lineage>
        <taxon>Bacteria</taxon>
        <taxon>Pseudomonadati</taxon>
        <taxon>Pseudomonadota</taxon>
        <taxon>Betaproteobacteria</taxon>
        <taxon>Burkholderiales</taxon>
        <taxon>Oxalobacteraceae</taxon>
        <taxon>Telluria group</taxon>
        <taxon>Telluria</taxon>
    </lineage>
</organism>
<dbReference type="InterPro" id="IPR005467">
    <property type="entry name" value="His_kinase_dom"/>
</dbReference>
<dbReference type="CDD" id="cd00156">
    <property type="entry name" value="REC"/>
    <property type="match status" value="1"/>
</dbReference>
<comment type="caution">
    <text evidence="4">Lacks conserved residue(s) required for the propagation of feature annotation.</text>
</comment>
<dbReference type="Pfam" id="PF02518">
    <property type="entry name" value="HATPase_c"/>
    <property type="match status" value="1"/>
</dbReference>
<accession>A0ABX0PDP9</accession>
<evidence type="ECO:0000256" key="3">
    <source>
        <dbReference type="ARBA" id="ARBA00022553"/>
    </source>
</evidence>
<dbReference type="SUPFAM" id="SSF52172">
    <property type="entry name" value="CheY-like"/>
    <property type="match status" value="1"/>
</dbReference>
<dbReference type="PRINTS" id="PR00344">
    <property type="entry name" value="BCTRLSENSOR"/>
</dbReference>
<evidence type="ECO:0000256" key="1">
    <source>
        <dbReference type="ARBA" id="ARBA00000085"/>
    </source>
</evidence>
<name>A0ABX0PDP9_9BURK</name>
<comment type="catalytic activity">
    <reaction evidence="1">
        <text>ATP + protein L-histidine = ADP + protein N-phospho-L-histidine.</text>
        <dbReference type="EC" id="2.7.13.3"/>
    </reaction>
</comment>
<dbReference type="SMART" id="SM00387">
    <property type="entry name" value="HATPase_c"/>
    <property type="match status" value="1"/>
</dbReference>
<dbReference type="SUPFAM" id="SSF55874">
    <property type="entry name" value="ATPase domain of HSP90 chaperone/DNA topoisomerase II/histidine kinase"/>
    <property type="match status" value="1"/>
</dbReference>
<dbReference type="SMART" id="SM00448">
    <property type="entry name" value="REC"/>
    <property type="match status" value="1"/>
</dbReference>
<protein>
    <recommendedName>
        <fullName evidence="2">histidine kinase</fullName>
        <ecNumber evidence="2">2.7.13.3</ecNumber>
    </recommendedName>
</protein>
<proteinExistence type="predicted"/>
<sequence>MPNADRREQRVLVVAPHGRDADVISGVVARDGVDCEIVANAEALVDAVGNGAAAAIVAEEALSPQALARLSEWLGTQESWSDFPFVVLLAKRFGTAPAQLKATLGVLGNVILLERPLSADTLATAAASALRARRRQYQAREVLAQRAAVADELASLNAHLEARVDERTCALARANDRLTAEIMERERAQQAMAQAQKLEFLGRFTGGIAHDFNNLLNVIQGNMELIGMFSREDSTKERAATAQVACRRGAKLTSQLLSFARNQVLDLRPLPVKALFENVAALATPILGAGVRLSTATGGDVDAVLADTSQMEMALLNLIINARDAMTGQGAIDLRAVRAQPPAGALAAGDYVCVTVSDDGPGMSPEIAAKVFEPFFTTKGVGKGTGLGLSQVYGMAQQSGGGAFIRSAPGKGATVEIWLRAARDDGAREGMAAVDRQGLAGLKVLVVEDDGDVRAGIVDALLALGCNVSQAGGGTQGLAALAGGEPGLLVTDYLMPDMTGVELAVRARELFPRLPVLVATGYADMGAIESAIGSHAVLRKPFRLAELSAAVNRVVNLA</sequence>
<dbReference type="InterPro" id="IPR036890">
    <property type="entry name" value="HATPase_C_sf"/>
</dbReference>
<dbReference type="Pfam" id="PF00072">
    <property type="entry name" value="Response_reg"/>
    <property type="match status" value="1"/>
</dbReference>
<dbReference type="InterPro" id="IPR036097">
    <property type="entry name" value="HisK_dim/P_sf"/>
</dbReference>
<dbReference type="PROSITE" id="PS50109">
    <property type="entry name" value="HIS_KIN"/>
    <property type="match status" value="1"/>
</dbReference>